<dbReference type="AlphaFoldDB" id="A0A1C7LL02"/>
<name>A0A1C7LL02_GRIFR</name>
<dbReference type="EMBL" id="LUGG01000048">
    <property type="protein sequence ID" value="OBZ65218.1"/>
    <property type="molecule type" value="Genomic_DNA"/>
</dbReference>
<feature type="compositionally biased region" description="Polar residues" evidence="1">
    <location>
        <begin position="157"/>
        <end position="168"/>
    </location>
</feature>
<dbReference type="EMBL" id="LUGG01000013">
    <property type="protein sequence ID" value="OBZ70996.1"/>
    <property type="molecule type" value="Genomic_DNA"/>
</dbReference>
<comment type="caution">
    <text evidence="2">The sequence shown here is derived from an EMBL/GenBank/DDBJ whole genome shotgun (WGS) entry which is preliminary data.</text>
</comment>
<evidence type="ECO:0000256" key="1">
    <source>
        <dbReference type="SAM" id="MobiDB-lite"/>
    </source>
</evidence>
<evidence type="ECO:0000313" key="4">
    <source>
        <dbReference type="Proteomes" id="UP000092993"/>
    </source>
</evidence>
<feature type="region of interest" description="Disordered" evidence="1">
    <location>
        <begin position="137"/>
        <end position="168"/>
    </location>
</feature>
<organism evidence="2 4">
    <name type="scientific">Grifola frondosa</name>
    <name type="common">Maitake</name>
    <name type="synonym">Polyporus frondosus</name>
    <dbReference type="NCBI Taxonomy" id="5627"/>
    <lineage>
        <taxon>Eukaryota</taxon>
        <taxon>Fungi</taxon>
        <taxon>Dikarya</taxon>
        <taxon>Basidiomycota</taxon>
        <taxon>Agaricomycotina</taxon>
        <taxon>Agaricomycetes</taxon>
        <taxon>Polyporales</taxon>
        <taxon>Grifolaceae</taxon>
        <taxon>Grifola</taxon>
    </lineage>
</organism>
<dbReference type="OrthoDB" id="2753940at2759"/>
<evidence type="ECO:0000313" key="3">
    <source>
        <dbReference type="EMBL" id="OBZ70996.1"/>
    </source>
</evidence>
<keyword evidence="4" id="KW-1185">Reference proteome</keyword>
<feature type="compositionally biased region" description="Basic and acidic residues" evidence="1">
    <location>
        <begin position="137"/>
        <end position="146"/>
    </location>
</feature>
<accession>A0A1C7LL02</accession>
<evidence type="ECO:0000313" key="2">
    <source>
        <dbReference type="EMBL" id="OBZ65218.1"/>
    </source>
</evidence>
<proteinExistence type="predicted"/>
<sequence>MVHYGTLYGIFILVVPGLVLRSFPKLPAHCTSIPSMALIPRPHKNDLVSLKRAMQLQNDHERFKDVTRHLRQNIGRMLKPNIHWAEQDLDTKMAYIRRVVETYPFLKRYEGAWPVIVFTQRRLGGAVHAHRQKLLKASKDKEKSKLQDNLQHPLRARSSTPGPSRGSQPLQVVVELATKVHVYNHCGPRELSKSGME</sequence>
<dbReference type="Proteomes" id="UP000092993">
    <property type="component" value="Unassembled WGS sequence"/>
</dbReference>
<protein>
    <submittedName>
        <fullName evidence="2">Uncharacterized protein</fullName>
    </submittedName>
</protein>
<reference evidence="2 4" key="1">
    <citation type="submission" date="2016-03" db="EMBL/GenBank/DDBJ databases">
        <title>Whole genome sequencing of Grifola frondosa 9006-11.</title>
        <authorList>
            <person name="Min B."/>
            <person name="Park H."/>
            <person name="Kim J.-G."/>
            <person name="Cho H."/>
            <person name="Oh Y.-L."/>
            <person name="Kong W.-S."/>
            <person name="Choi I.-G."/>
        </authorList>
    </citation>
    <scope>NUCLEOTIDE SEQUENCE [LARGE SCALE GENOMIC DNA]</scope>
    <source>
        <strain evidence="2 4">9006-11</strain>
    </source>
</reference>
<gene>
    <name evidence="3" type="ORF">A0H81_09492</name>
    <name evidence="2" type="ORF">A0H81_14797</name>
</gene>